<feature type="compositionally biased region" description="Acidic residues" evidence="1">
    <location>
        <begin position="79"/>
        <end position="94"/>
    </location>
</feature>
<name>A0A481Z7Y8_9VIRU</name>
<dbReference type="EMBL" id="MK500567">
    <property type="protein sequence ID" value="QBK92013.1"/>
    <property type="molecule type" value="Genomic_DNA"/>
</dbReference>
<reference evidence="2" key="1">
    <citation type="journal article" date="2019" name="MBio">
        <title>Virus Genomes from Deep Sea Sediments Expand the Ocean Megavirome and Support Independent Origins of Viral Gigantism.</title>
        <authorList>
            <person name="Backstrom D."/>
            <person name="Yutin N."/>
            <person name="Jorgensen S.L."/>
            <person name="Dharamshi J."/>
            <person name="Homa F."/>
            <person name="Zaremba-Niedwiedzka K."/>
            <person name="Spang A."/>
            <person name="Wolf Y.I."/>
            <person name="Koonin E.V."/>
            <person name="Ettema T.J."/>
        </authorList>
    </citation>
    <scope>NUCLEOTIDE SEQUENCE</scope>
</reference>
<sequence length="144" mass="15950">MSYFTSANYIGRCNGVTRDGVRCSATVGLVSGNDECFYCPYHLHFDTGVPPVRPPEVYDVGDGFVVPDDASLEYVSSDSDCDTEEDYSESDSDCETSYISSDSDCETEEDESDTEESDSDCETEKDYSESESEESIPESECTLW</sequence>
<proteinExistence type="predicted"/>
<accession>A0A481Z7Y8</accession>
<feature type="compositionally biased region" description="Acidic residues" evidence="1">
    <location>
        <begin position="103"/>
        <end position="121"/>
    </location>
</feature>
<feature type="region of interest" description="Disordered" evidence="1">
    <location>
        <begin position="74"/>
        <end position="144"/>
    </location>
</feature>
<evidence type="ECO:0000313" key="2">
    <source>
        <dbReference type="EMBL" id="QBK92013.1"/>
    </source>
</evidence>
<gene>
    <name evidence="2" type="ORF">LCPAC304_03560</name>
</gene>
<organism evidence="2">
    <name type="scientific">Pithovirus LCPAC304</name>
    <dbReference type="NCBI Taxonomy" id="2506594"/>
    <lineage>
        <taxon>Viruses</taxon>
        <taxon>Pithoviruses</taxon>
    </lineage>
</organism>
<protein>
    <submittedName>
        <fullName evidence="2">Uncharacterized protein</fullName>
    </submittedName>
</protein>
<evidence type="ECO:0000256" key="1">
    <source>
        <dbReference type="SAM" id="MobiDB-lite"/>
    </source>
</evidence>